<dbReference type="PANTHER" id="PTHR21461:SF69">
    <property type="entry name" value="GLYCOSYLTRANSFERASE FAMILY 92 PROTEIN"/>
    <property type="match status" value="1"/>
</dbReference>
<keyword evidence="3" id="KW-1133">Transmembrane helix</keyword>
<dbReference type="GO" id="GO:0016020">
    <property type="term" value="C:membrane"/>
    <property type="evidence" value="ECO:0007669"/>
    <property type="project" value="UniProtKB-SubCell"/>
</dbReference>
<evidence type="ECO:0000313" key="4">
    <source>
        <dbReference type="EMBL" id="CAE7813710.1"/>
    </source>
</evidence>
<evidence type="ECO:0000256" key="3">
    <source>
        <dbReference type="ARBA" id="ARBA00022989"/>
    </source>
</evidence>
<dbReference type="Proteomes" id="UP000601435">
    <property type="component" value="Unassembled WGS sequence"/>
</dbReference>
<accession>A0A812Z723</accession>
<comment type="subcellular location">
    <subcellularLocation>
        <location evidence="1">Membrane</location>
        <topology evidence="1">Single-pass membrane protein</topology>
    </subcellularLocation>
</comment>
<sequence length="314" mass="35970">MNITATASGKILAHFEKIRVCHEPLSPTPIRSIVCTGTLRIGVNPHSGAKYEPKSMDPYIKNWVEYSLLIGSWALLMYFEDEDLSPIEDMLRPYIDANKLVLVRSYFEGVTGHGWSPLLLYQENHCLWRAKGLARYVAHNDVDEWVDLSPEYPNINTYMDRTIGSHDYTTISIPEARWILPCARGSRGAYDFGIYPCDEICNTRAGGRNKLLMDTERVDGYQVHVILVPVQNDTTVRRPPSDEIRLVHLRLKHLAADPTGLVVCAENFPGPMMNSTFARFVRDRCPMILPKLPKYSEPPPFWRRRRQERMLLGP</sequence>
<dbReference type="AlphaFoldDB" id="A0A812Z723"/>
<protein>
    <recommendedName>
        <fullName evidence="6">Glycosyltransferase family 92 protein</fullName>
    </recommendedName>
</protein>
<dbReference type="GO" id="GO:0005737">
    <property type="term" value="C:cytoplasm"/>
    <property type="evidence" value="ECO:0007669"/>
    <property type="project" value="TreeGrafter"/>
</dbReference>
<evidence type="ECO:0000256" key="1">
    <source>
        <dbReference type="ARBA" id="ARBA00004167"/>
    </source>
</evidence>
<proteinExistence type="predicted"/>
<dbReference type="PANTHER" id="PTHR21461">
    <property type="entry name" value="GLYCOSYLTRANSFERASE FAMILY 92 PROTEIN"/>
    <property type="match status" value="1"/>
</dbReference>
<dbReference type="OrthoDB" id="416298at2759"/>
<comment type="caution">
    <text evidence="4">The sequence shown here is derived from an EMBL/GenBank/DDBJ whole genome shotgun (WGS) entry which is preliminary data.</text>
</comment>
<gene>
    <name evidence="4" type="ORF">SNEC2469_LOCUS24131</name>
</gene>
<dbReference type="GO" id="GO:0016757">
    <property type="term" value="F:glycosyltransferase activity"/>
    <property type="evidence" value="ECO:0007669"/>
    <property type="project" value="TreeGrafter"/>
</dbReference>
<name>A0A812Z723_9DINO</name>
<evidence type="ECO:0000256" key="2">
    <source>
        <dbReference type="ARBA" id="ARBA00022692"/>
    </source>
</evidence>
<evidence type="ECO:0008006" key="6">
    <source>
        <dbReference type="Google" id="ProtNLM"/>
    </source>
</evidence>
<keyword evidence="2" id="KW-0812">Transmembrane</keyword>
<dbReference type="EMBL" id="CAJNJA010045999">
    <property type="protein sequence ID" value="CAE7813710.1"/>
    <property type="molecule type" value="Genomic_DNA"/>
</dbReference>
<evidence type="ECO:0000313" key="5">
    <source>
        <dbReference type="Proteomes" id="UP000601435"/>
    </source>
</evidence>
<keyword evidence="3" id="KW-0472">Membrane</keyword>
<reference evidence="4" key="1">
    <citation type="submission" date="2021-02" db="EMBL/GenBank/DDBJ databases">
        <authorList>
            <person name="Dougan E. K."/>
            <person name="Rhodes N."/>
            <person name="Thang M."/>
            <person name="Chan C."/>
        </authorList>
    </citation>
    <scope>NUCLEOTIDE SEQUENCE</scope>
</reference>
<keyword evidence="5" id="KW-1185">Reference proteome</keyword>
<organism evidence="4 5">
    <name type="scientific">Symbiodinium necroappetens</name>
    <dbReference type="NCBI Taxonomy" id="1628268"/>
    <lineage>
        <taxon>Eukaryota</taxon>
        <taxon>Sar</taxon>
        <taxon>Alveolata</taxon>
        <taxon>Dinophyceae</taxon>
        <taxon>Suessiales</taxon>
        <taxon>Symbiodiniaceae</taxon>
        <taxon>Symbiodinium</taxon>
    </lineage>
</organism>